<keyword evidence="2" id="KW-0675">Receptor</keyword>
<accession>A0AC58HV71</accession>
<dbReference type="RefSeq" id="XP_073785878.1">
    <property type="nucleotide sequence ID" value="XM_073929777.1"/>
</dbReference>
<protein>
    <submittedName>
        <fullName evidence="2">2-oxoglutarate receptor 1a.3 isoform X1</fullName>
    </submittedName>
</protein>
<evidence type="ECO:0000313" key="1">
    <source>
        <dbReference type="Proteomes" id="UP000000437"/>
    </source>
</evidence>
<dbReference type="Proteomes" id="UP000000437">
    <property type="component" value="Chromosome 1"/>
</dbReference>
<evidence type="ECO:0000313" key="2">
    <source>
        <dbReference type="RefSeq" id="XP_073785878.1"/>
    </source>
</evidence>
<gene>
    <name evidence="2" type="primary">oxgr1a.3</name>
    <name evidence="2" type="synonym">si:dkey-181l4.3</name>
</gene>
<keyword evidence="1" id="KW-1185">Reference proteome</keyword>
<sequence length="329" mass="37886">MSLNPYYGLTNTSNDNCTDVDNLVKRYYLPTMYAIICVVGAIGNITALLVFVLRIRPWRSSTIIMVNLIFTDLLLIISLPIFVYYYVLNDSWTLGITMCRFSRFDFHFNLYGSILALTCISVIRYVVIVHPQHAENISRKRWGIMSCMLFWIITVVELSPIFNLFATVEIDNKTYCLDFASNDPQSVWPYSWVLTVLGFLVPLVVVCVCYWRIIEKLKEGPHTGSTSRLLARRVIVLIITCFAVCFLPYHVLRAFRVYTRLTPETNCMLDHGVHAAYIISRPIAVLNIIFNMVLYTMQGGNFKQAFVELFKCKKLKSKTERTVEMAVIN</sequence>
<reference evidence="2" key="1">
    <citation type="submission" date="2025-08" db="UniProtKB">
        <authorList>
            <consortium name="RefSeq"/>
        </authorList>
    </citation>
    <scope>IDENTIFICATION</scope>
    <source>
        <strain evidence="2">Tuebingen</strain>
        <tissue evidence="2">Fibroblasts and whole tissue</tissue>
    </source>
</reference>
<organism evidence="1 2">
    <name type="scientific">Danio rerio</name>
    <name type="common">Zebrafish</name>
    <name type="synonym">Brachydanio rerio</name>
    <dbReference type="NCBI Taxonomy" id="7955"/>
    <lineage>
        <taxon>Eukaryota</taxon>
        <taxon>Metazoa</taxon>
        <taxon>Chordata</taxon>
        <taxon>Craniata</taxon>
        <taxon>Vertebrata</taxon>
        <taxon>Euteleostomi</taxon>
        <taxon>Actinopterygii</taxon>
        <taxon>Neopterygii</taxon>
        <taxon>Teleostei</taxon>
        <taxon>Ostariophysi</taxon>
        <taxon>Cypriniformes</taxon>
        <taxon>Danionidae</taxon>
        <taxon>Danioninae</taxon>
        <taxon>Danio</taxon>
    </lineage>
</organism>
<name>A0AC58HV71_DANRE</name>
<proteinExistence type="predicted"/>